<dbReference type="EMBL" id="BGZK01001837">
    <property type="protein sequence ID" value="GBP87130.1"/>
    <property type="molecule type" value="Genomic_DNA"/>
</dbReference>
<organism evidence="1 2">
    <name type="scientific">Eumeta variegata</name>
    <name type="common">Bagworm moth</name>
    <name type="synonym">Eumeta japonica</name>
    <dbReference type="NCBI Taxonomy" id="151549"/>
    <lineage>
        <taxon>Eukaryota</taxon>
        <taxon>Metazoa</taxon>
        <taxon>Ecdysozoa</taxon>
        <taxon>Arthropoda</taxon>
        <taxon>Hexapoda</taxon>
        <taxon>Insecta</taxon>
        <taxon>Pterygota</taxon>
        <taxon>Neoptera</taxon>
        <taxon>Endopterygota</taxon>
        <taxon>Lepidoptera</taxon>
        <taxon>Glossata</taxon>
        <taxon>Ditrysia</taxon>
        <taxon>Tineoidea</taxon>
        <taxon>Psychidae</taxon>
        <taxon>Oiketicinae</taxon>
        <taxon>Eumeta</taxon>
    </lineage>
</organism>
<accession>A0A4C1ZH30</accession>
<proteinExistence type="predicted"/>
<keyword evidence="2" id="KW-1185">Reference proteome</keyword>
<comment type="caution">
    <text evidence="1">The sequence shown here is derived from an EMBL/GenBank/DDBJ whole genome shotgun (WGS) entry which is preliminary data.</text>
</comment>
<sequence>MVEGGPVGSELSACLRYKVANAALEFELMSHRVKSDRSPRALECMSSPSAQVAANASPTAAVSGARSVLEVPNLIHTSAVEWSKPEIKNVIAFRATYRSAQFRYYGNFSNVLNWIGFALPTIVKHLRYVS</sequence>
<reference evidence="1 2" key="1">
    <citation type="journal article" date="2019" name="Commun. Biol.">
        <title>The bagworm genome reveals a unique fibroin gene that provides high tensile strength.</title>
        <authorList>
            <person name="Kono N."/>
            <person name="Nakamura H."/>
            <person name="Ohtoshi R."/>
            <person name="Tomita M."/>
            <person name="Numata K."/>
            <person name="Arakawa K."/>
        </authorList>
    </citation>
    <scope>NUCLEOTIDE SEQUENCE [LARGE SCALE GENOMIC DNA]</scope>
</reference>
<dbReference type="Proteomes" id="UP000299102">
    <property type="component" value="Unassembled WGS sequence"/>
</dbReference>
<protein>
    <submittedName>
        <fullName evidence="1">Uncharacterized protein</fullName>
    </submittedName>
</protein>
<evidence type="ECO:0000313" key="1">
    <source>
        <dbReference type="EMBL" id="GBP87130.1"/>
    </source>
</evidence>
<gene>
    <name evidence="1" type="ORF">EVAR_99861_1</name>
</gene>
<evidence type="ECO:0000313" key="2">
    <source>
        <dbReference type="Proteomes" id="UP000299102"/>
    </source>
</evidence>
<dbReference type="AlphaFoldDB" id="A0A4C1ZH30"/>
<name>A0A4C1ZH30_EUMVA</name>